<feature type="domain" description="HTH cro/C1-type" evidence="2">
    <location>
        <begin position="9"/>
        <end position="62"/>
    </location>
</feature>
<gene>
    <name evidence="3" type="ORF">A3860_25925</name>
</gene>
<keyword evidence="4" id="KW-1185">Reference proteome</keyword>
<protein>
    <recommendedName>
        <fullName evidence="2">HTH cro/C1-type domain-containing protein</fullName>
    </recommendedName>
</protein>
<dbReference type="GO" id="GO:0003677">
    <property type="term" value="F:DNA binding"/>
    <property type="evidence" value="ECO:0007669"/>
    <property type="project" value="InterPro"/>
</dbReference>
<keyword evidence="1" id="KW-0175">Coiled coil</keyword>
<organism evidence="3 4">
    <name type="scientific">Niastella vici</name>
    <dbReference type="NCBI Taxonomy" id="1703345"/>
    <lineage>
        <taxon>Bacteria</taxon>
        <taxon>Pseudomonadati</taxon>
        <taxon>Bacteroidota</taxon>
        <taxon>Chitinophagia</taxon>
        <taxon>Chitinophagales</taxon>
        <taxon>Chitinophagaceae</taxon>
        <taxon>Niastella</taxon>
    </lineage>
</organism>
<evidence type="ECO:0000313" key="3">
    <source>
        <dbReference type="EMBL" id="OQP63329.1"/>
    </source>
</evidence>
<accession>A0A1V9FY83</accession>
<evidence type="ECO:0000259" key="2">
    <source>
        <dbReference type="PROSITE" id="PS50943"/>
    </source>
</evidence>
<evidence type="ECO:0000256" key="1">
    <source>
        <dbReference type="SAM" id="Coils"/>
    </source>
</evidence>
<dbReference type="Gene3D" id="1.10.260.40">
    <property type="entry name" value="lambda repressor-like DNA-binding domains"/>
    <property type="match status" value="1"/>
</dbReference>
<proteinExistence type="predicted"/>
<dbReference type="RefSeq" id="WP_081148051.1">
    <property type="nucleotide sequence ID" value="NZ_LVYD01000046.1"/>
</dbReference>
<reference evidence="3 4" key="1">
    <citation type="submission" date="2016-03" db="EMBL/GenBank/DDBJ databases">
        <title>Niastella vici sp. nov., isolated from farmland soil.</title>
        <authorList>
            <person name="Chen L."/>
            <person name="Wang D."/>
            <person name="Yang S."/>
            <person name="Wang G."/>
        </authorList>
    </citation>
    <scope>NUCLEOTIDE SEQUENCE [LARGE SCALE GENOMIC DNA]</scope>
    <source>
        <strain evidence="3 4">DJ57</strain>
    </source>
</reference>
<dbReference type="SUPFAM" id="SSF47413">
    <property type="entry name" value="lambda repressor-like DNA-binding domains"/>
    <property type="match status" value="1"/>
</dbReference>
<dbReference type="InterPro" id="IPR001387">
    <property type="entry name" value="Cro/C1-type_HTH"/>
</dbReference>
<dbReference type="OrthoDB" id="675218at2"/>
<name>A0A1V9FY83_9BACT</name>
<evidence type="ECO:0000313" key="4">
    <source>
        <dbReference type="Proteomes" id="UP000192796"/>
    </source>
</evidence>
<sequence>MPIHIGKIIQEEVERQRFTQKEFGALINKNEKTVPNIFSRVTMSIDLLIIISEALNMDFLSFFYNENPMNSLRVDEIAKLKFQLQKITEENKLLQRELALTQNIVESQKETISLAKEQVEQYKLKLTGITHFKKY</sequence>
<comment type="caution">
    <text evidence="3">The sequence shown here is derived from an EMBL/GenBank/DDBJ whole genome shotgun (WGS) entry which is preliminary data.</text>
</comment>
<dbReference type="Proteomes" id="UP000192796">
    <property type="component" value="Unassembled WGS sequence"/>
</dbReference>
<feature type="coiled-coil region" evidence="1">
    <location>
        <begin position="77"/>
        <end position="125"/>
    </location>
</feature>
<dbReference type="AlphaFoldDB" id="A0A1V9FY83"/>
<dbReference type="InterPro" id="IPR010982">
    <property type="entry name" value="Lambda_DNA-bd_dom_sf"/>
</dbReference>
<dbReference type="PROSITE" id="PS50943">
    <property type="entry name" value="HTH_CROC1"/>
    <property type="match status" value="1"/>
</dbReference>
<dbReference type="EMBL" id="LVYD01000046">
    <property type="protein sequence ID" value="OQP63329.1"/>
    <property type="molecule type" value="Genomic_DNA"/>
</dbReference>
<dbReference type="STRING" id="1703345.A3860_25925"/>